<protein>
    <recommendedName>
        <fullName evidence="4">Exonuclease domain-containing protein</fullName>
    </recommendedName>
</protein>
<dbReference type="Gene3D" id="3.30.420.10">
    <property type="entry name" value="Ribonuclease H-like superfamily/Ribonuclease H"/>
    <property type="match status" value="1"/>
</dbReference>
<dbReference type="SUPFAM" id="SSF53098">
    <property type="entry name" value="Ribonuclease H-like"/>
    <property type="match status" value="1"/>
</dbReference>
<dbReference type="InterPro" id="IPR013520">
    <property type="entry name" value="Ribonucl_H"/>
</dbReference>
<comment type="caution">
    <text evidence="5">The sequence shown here is derived from an EMBL/GenBank/DDBJ whole genome shotgun (WGS) entry which is preliminary data.</text>
</comment>
<dbReference type="EMBL" id="JABTTQ020001143">
    <property type="protein sequence ID" value="KAK6134623.1"/>
    <property type="molecule type" value="Genomic_DNA"/>
</dbReference>
<dbReference type="Proteomes" id="UP001318860">
    <property type="component" value="Unassembled WGS sequence"/>
</dbReference>
<dbReference type="SMART" id="SM00479">
    <property type="entry name" value="EXOIII"/>
    <property type="match status" value="1"/>
</dbReference>
<dbReference type="Pfam" id="PF00929">
    <property type="entry name" value="RNase_T"/>
    <property type="match status" value="1"/>
</dbReference>
<keyword evidence="1" id="KW-0540">Nuclease</keyword>
<feature type="domain" description="Exonuclease" evidence="4">
    <location>
        <begin position="121"/>
        <end position="311"/>
    </location>
</feature>
<name>A0ABR0VHI2_REHGL</name>
<reference evidence="5 6" key="1">
    <citation type="journal article" date="2021" name="Comput. Struct. Biotechnol. J.">
        <title>De novo genome assembly of the potent medicinal plant Rehmannia glutinosa using nanopore technology.</title>
        <authorList>
            <person name="Ma L."/>
            <person name="Dong C."/>
            <person name="Song C."/>
            <person name="Wang X."/>
            <person name="Zheng X."/>
            <person name="Niu Y."/>
            <person name="Chen S."/>
            <person name="Feng W."/>
        </authorList>
    </citation>
    <scope>NUCLEOTIDE SEQUENCE [LARGE SCALE GENOMIC DNA]</scope>
    <source>
        <strain evidence="5">DH-2019</strain>
    </source>
</reference>
<dbReference type="InterPro" id="IPR047201">
    <property type="entry name" value="ERI-1_3'hExo-like"/>
</dbReference>
<accession>A0ABR0VHI2</accession>
<keyword evidence="6" id="KW-1185">Reference proteome</keyword>
<dbReference type="InterPro" id="IPR036397">
    <property type="entry name" value="RNaseH_sf"/>
</dbReference>
<dbReference type="InterPro" id="IPR051274">
    <property type="entry name" value="3-5_Exoribonuclease"/>
</dbReference>
<evidence type="ECO:0000259" key="4">
    <source>
        <dbReference type="SMART" id="SM00479"/>
    </source>
</evidence>
<organism evidence="5 6">
    <name type="scientific">Rehmannia glutinosa</name>
    <name type="common">Chinese foxglove</name>
    <dbReference type="NCBI Taxonomy" id="99300"/>
    <lineage>
        <taxon>Eukaryota</taxon>
        <taxon>Viridiplantae</taxon>
        <taxon>Streptophyta</taxon>
        <taxon>Embryophyta</taxon>
        <taxon>Tracheophyta</taxon>
        <taxon>Spermatophyta</taxon>
        <taxon>Magnoliopsida</taxon>
        <taxon>eudicotyledons</taxon>
        <taxon>Gunneridae</taxon>
        <taxon>Pentapetalae</taxon>
        <taxon>asterids</taxon>
        <taxon>lamiids</taxon>
        <taxon>Lamiales</taxon>
        <taxon>Orobanchaceae</taxon>
        <taxon>Rehmannieae</taxon>
        <taxon>Rehmannia</taxon>
    </lineage>
</organism>
<evidence type="ECO:0000313" key="5">
    <source>
        <dbReference type="EMBL" id="KAK6134623.1"/>
    </source>
</evidence>
<keyword evidence="2" id="KW-0378">Hydrolase</keyword>
<dbReference type="PANTHER" id="PTHR23044:SF61">
    <property type="entry name" value="3'-5' EXORIBONUCLEASE 1-RELATED"/>
    <property type="match status" value="1"/>
</dbReference>
<evidence type="ECO:0000256" key="1">
    <source>
        <dbReference type="ARBA" id="ARBA00022722"/>
    </source>
</evidence>
<evidence type="ECO:0000256" key="2">
    <source>
        <dbReference type="ARBA" id="ARBA00022801"/>
    </source>
</evidence>
<gene>
    <name evidence="5" type="ORF">DH2020_031633</name>
</gene>
<dbReference type="CDD" id="cd06133">
    <property type="entry name" value="ERI-1_3'hExo_like"/>
    <property type="match status" value="1"/>
</dbReference>
<sequence>MATWRLPLLRRTLLLSSPPPPLFFQFSSFSTPLKKSKYKRSLAQCSSLSMEESTSSTPIHSEIPKTGRNSSWRPMCLYYTHGKCTKMDDPLHLENFSHSCSLELGESVSGLKSLRSQDFDYFLVLDLEGKVEILEFPVLLFDAKTMDVVDMFHRFVRPTKMSEKRINEYIEGKYGGFGVDRVWHDTAIKFEEVIEHFESWLRKERDGNIKLWREVGDGHLNGAAFVTCGNWDLKTKVPQQCEVSGMKLPPYFMEWINLKDIYLNFYNRRAPGMLSMMRELGIPPLGSHHLGIDDSKNIARVLRHLLTDGALMQITAKRARGTPNAVRFLFQNRV</sequence>
<proteinExistence type="predicted"/>
<evidence type="ECO:0000256" key="3">
    <source>
        <dbReference type="ARBA" id="ARBA00022839"/>
    </source>
</evidence>
<evidence type="ECO:0000313" key="6">
    <source>
        <dbReference type="Proteomes" id="UP001318860"/>
    </source>
</evidence>
<dbReference type="PANTHER" id="PTHR23044">
    <property type="entry name" value="3'-5' EXONUCLEASE ERI1-RELATED"/>
    <property type="match status" value="1"/>
</dbReference>
<dbReference type="InterPro" id="IPR012337">
    <property type="entry name" value="RNaseH-like_sf"/>
</dbReference>
<keyword evidence="3" id="KW-0269">Exonuclease</keyword>